<dbReference type="InterPro" id="IPR000330">
    <property type="entry name" value="SNF2_N"/>
</dbReference>
<dbReference type="Pfam" id="PF00271">
    <property type="entry name" value="Helicase_C"/>
    <property type="match status" value="1"/>
</dbReference>
<dbReference type="Pfam" id="PF08455">
    <property type="entry name" value="SNF2_assoc"/>
    <property type="match status" value="1"/>
</dbReference>
<dbReference type="InterPro" id="IPR014001">
    <property type="entry name" value="Helicase_ATP-bd"/>
</dbReference>
<feature type="coiled-coil region" evidence="2">
    <location>
        <begin position="132"/>
        <end position="178"/>
    </location>
</feature>
<sequence>MLKIQPSTLYSVVSDTTSIRLSESYYRYDNVEEIHITFDTDMYMYCVIARVNVLGKLSQCRLWIDEEGNVDSYQCHRLFETKQRDSSIVSYERDCPWCNEESACGDIGAVLLKLAALPDETIPFHYISEKRLSQEEKEKRRQEEYRKQQRNRMLAFGKTMLREQKRAYENKIVSLTQHQQYELQPELAYDHVDEKLYVSFRIGAQKKYVLKDIETFLERIENHIYYKYGKQLEFVHCMEAFDERSRKQITLLKQWCEERQQAHLEYNGYYYGYSRITRSLALSENEIDAFFDLYDGQDTEFTLIKTERRIRILVQEEGDLLHFSYDDEKLIVGNKHLYTITQEVGQTVELCQITLDSEGKTMSFLNDITSNVLYIEKKEYAAFYKYVISDIQPYLDIIGLECLKDLPEPYSVIKLYGDIDANGQMYIKLNYYNEEGERGEGFDDNPITSYAQDVVEAYIKSYASVIDYDAHIAYFDMDREDAYTFVLEGLSFLNSYCEIYVSDALKNLEKEHHYTIQVGVRIENDLLGIDIQSLEIPKEELSAVLRSYRRKRKFYRLKNGNLLNLNSPQLKELDDMLESYHLSGNDLVDGKVTMEAYRLFSMNDKANQAQYLDIQRSAQFQAKIDQFYSSKNKSYPLPSPYDKILRDYQKEGVQWLSMMRDCGFNGILADDMGLGKTLQVIALLDSKASGKTSIVICPASLIYNWEDEIHRFSKTLKCKCICGNAKQRAQEIASYSQYDVLLTSYDYIRRDIELYEAMTFYYVILDEAQYIKNQKTRNALCVKKLEAEHKLALTGTPIENSLAELWSIFDFLMPDYLFNYHYFQAHYESEIVKNHNEEVQQKLKKLVAPFVLRRNKKEVLRELPDKIEQNYIIDFSEEENKLYVAHLAQVNRELSQMVNMQSTDKITILAMLTKLRQLCCEPRLVFENIHEPSSKLKACIHLIQTLKENKQKVLLFSSFTSMLELIADELYKEGISYYILTGATNKEERRELVERFQNDSTTVFLISLKAGGTGLNLTSAEAVIHYDPWWNQSAQNQATDRAYRIGQRKKVQVFKLVMKNSIEEKIQKLQLMKKELADMFVENNETNLAKMSKEELLSLFEI</sequence>
<feature type="domain" description="Helicase C-terminal" evidence="4">
    <location>
        <begin position="941"/>
        <end position="1092"/>
    </location>
</feature>
<proteinExistence type="predicted"/>
<dbReference type="RefSeq" id="WP_022420595.1">
    <property type="nucleotide sequence ID" value="NZ_FR898587.1"/>
</dbReference>
<dbReference type="AlphaFoldDB" id="R7G796"/>
<comment type="caution">
    <text evidence="5">The sequence shown here is derived from an EMBL/GenBank/DDBJ whole genome shotgun (WGS) entry which is preliminary data.</text>
</comment>
<feature type="domain" description="Helicase ATP-binding" evidence="3">
    <location>
        <begin position="657"/>
        <end position="815"/>
    </location>
</feature>
<evidence type="ECO:0000256" key="1">
    <source>
        <dbReference type="ARBA" id="ARBA00022801"/>
    </source>
</evidence>
<evidence type="ECO:0000259" key="3">
    <source>
        <dbReference type="PROSITE" id="PS51192"/>
    </source>
</evidence>
<name>R7G796_9FIRM</name>
<dbReference type="CDD" id="cd18793">
    <property type="entry name" value="SF2_C_SNF"/>
    <property type="match status" value="1"/>
</dbReference>
<dbReference type="InterPro" id="IPR049730">
    <property type="entry name" value="SNF2/RAD54-like_C"/>
</dbReference>
<reference evidence="5" key="1">
    <citation type="submission" date="2012-11" db="EMBL/GenBank/DDBJ databases">
        <title>Dependencies among metagenomic species, viruses, plasmids and units of genetic variation.</title>
        <authorList>
            <person name="Nielsen H.B."/>
            <person name="Almeida M."/>
            <person name="Juncker A.S."/>
            <person name="Rasmussen S."/>
            <person name="Li J."/>
            <person name="Sunagawa S."/>
            <person name="Plichta D."/>
            <person name="Gautier L."/>
            <person name="Le Chatelier E."/>
            <person name="Peletier E."/>
            <person name="Bonde I."/>
            <person name="Nielsen T."/>
            <person name="Manichanh C."/>
            <person name="Arumugam M."/>
            <person name="Batto J."/>
            <person name="Santos M.B.Q.D."/>
            <person name="Blom N."/>
            <person name="Borruel N."/>
            <person name="Burgdorf K.S."/>
            <person name="Boumezbeur F."/>
            <person name="Casellas F."/>
            <person name="Dore J."/>
            <person name="Guarner F."/>
            <person name="Hansen T."/>
            <person name="Hildebrand F."/>
            <person name="Kaas R.S."/>
            <person name="Kennedy S."/>
            <person name="Kristiansen K."/>
            <person name="Kultima J.R."/>
            <person name="Leonard P."/>
            <person name="Levenez F."/>
            <person name="Lund O."/>
            <person name="Moumen B."/>
            <person name="Le Paslier D."/>
            <person name="Pons N."/>
            <person name="Pedersen O."/>
            <person name="Prifti E."/>
            <person name="Qin J."/>
            <person name="Raes J."/>
            <person name="Tap J."/>
            <person name="Tims S."/>
            <person name="Ussery D.W."/>
            <person name="Yamada T."/>
            <person name="MetaHit consortium"/>
            <person name="Renault P."/>
            <person name="Sicheritz-Ponten T."/>
            <person name="Bork P."/>
            <person name="Wang J."/>
            <person name="Brunak S."/>
            <person name="Ehrlich S.D."/>
        </authorList>
    </citation>
    <scope>NUCLEOTIDE SEQUENCE [LARGE SCALE GENOMIC DNA]</scope>
</reference>
<dbReference type="InterPro" id="IPR001650">
    <property type="entry name" value="Helicase_C-like"/>
</dbReference>
<dbReference type="Pfam" id="PF00176">
    <property type="entry name" value="SNF2-rel_dom"/>
    <property type="match status" value="1"/>
</dbReference>
<dbReference type="EMBL" id="CBIN010000151">
    <property type="protein sequence ID" value="CDE22821.1"/>
    <property type="molecule type" value="Genomic_DNA"/>
</dbReference>
<evidence type="ECO:0008006" key="7">
    <source>
        <dbReference type="Google" id="ProtNLM"/>
    </source>
</evidence>
<dbReference type="PANTHER" id="PTHR10799">
    <property type="entry name" value="SNF2/RAD54 HELICASE FAMILY"/>
    <property type="match status" value="1"/>
</dbReference>
<evidence type="ECO:0000256" key="2">
    <source>
        <dbReference type="SAM" id="Coils"/>
    </source>
</evidence>
<accession>R7G796</accession>
<dbReference type="PROSITE" id="PS51194">
    <property type="entry name" value="HELICASE_CTER"/>
    <property type="match status" value="1"/>
</dbReference>
<dbReference type="SMART" id="SM00487">
    <property type="entry name" value="DEXDc"/>
    <property type="match status" value="1"/>
</dbReference>
<dbReference type="InterPro" id="IPR013663">
    <property type="entry name" value="Helicase_SWF/SNF/SWI_bac"/>
</dbReference>
<evidence type="ECO:0000313" key="6">
    <source>
        <dbReference type="Proteomes" id="UP000018093"/>
    </source>
</evidence>
<dbReference type="Proteomes" id="UP000018093">
    <property type="component" value="Unassembled WGS sequence"/>
</dbReference>
<keyword evidence="1" id="KW-0378">Hydrolase</keyword>
<evidence type="ECO:0000313" key="5">
    <source>
        <dbReference type="EMBL" id="CDE22821.1"/>
    </source>
</evidence>
<gene>
    <name evidence="5" type="ORF">BN631_01301</name>
</gene>
<dbReference type="SUPFAM" id="SSF52540">
    <property type="entry name" value="P-loop containing nucleoside triphosphate hydrolases"/>
    <property type="match status" value="2"/>
</dbReference>
<evidence type="ECO:0000259" key="4">
    <source>
        <dbReference type="PROSITE" id="PS51194"/>
    </source>
</evidence>
<dbReference type="Gene3D" id="3.40.50.10810">
    <property type="entry name" value="Tandem AAA-ATPase domain"/>
    <property type="match status" value="1"/>
</dbReference>
<dbReference type="Gene3D" id="3.40.50.300">
    <property type="entry name" value="P-loop containing nucleotide triphosphate hydrolases"/>
    <property type="match status" value="1"/>
</dbReference>
<dbReference type="InterPro" id="IPR038718">
    <property type="entry name" value="SNF2-like_sf"/>
</dbReference>
<dbReference type="CDD" id="cd18012">
    <property type="entry name" value="DEXQc_arch_SWI2_SNF2"/>
    <property type="match status" value="1"/>
</dbReference>
<dbReference type="SMART" id="SM00490">
    <property type="entry name" value="HELICc"/>
    <property type="match status" value="1"/>
</dbReference>
<protein>
    <recommendedName>
        <fullName evidence="7">SNF2 family N-terminal domain protein</fullName>
    </recommendedName>
</protein>
<dbReference type="GO" id="GO:0005524">
    <property type="term" value="F:ATP binding"/>
    <property type="evidence" value="ECO:0007669"/>
    <property type="project" value="InterPro"/>
</dbReference>
<organism evidence="5 6">
    <name type="scientific">Amedibacillus dolichus CAG:375</name>
    <dbReference type="NCBI Taxonomy" id="1263076"/>
    <lineage>
        <taxon>Bacteria</taxon>
        <taxon>Bacillati</taxon>
        <taxon>Bacillota</taxon>
        <taxon>Erysipelotrichia</taxon>
        <taxon>Erysipelotrichales</taxon>
        <taxon>Erysipelotrichaceae</taxon>
        <taxon>Amedibacillus</taxon>
    </lineage>
</organism>
<keyword evidence="2" id="KW-0175">Coiled coil</keyword>
<dbReference type="InterPro" id="IPR027417">
    <property type="entry name" value="P-loop_NTPase"/>
</dbReference>
<dbReference type="PROSITE" id="PS51192">
    <property type="entry name" value="HELICASE_ATP_BIND_1"/>
    <property type="match status" value="1"/>
</dbReference>
<dbReference type="GO" id="GO:0016787">
    <property type="term" value="F:hydrolase activity"/>
    <property type="evidence" value="ECO:0007669"/>
    <property type="project" value="UniProtKB-KW"/>
</dbReference>